<evidence type="ECO:0000313" key="2">
    <source>
        <dbReference type="Proteomes" id="UP000824533"/>
    </source>
</evidence>
<sequence>MLITVKFSKSNVDLLKKLIEIRPLLSVRKYSQSNESNENIFKFYSDGNESSKHEPLAEEDYQRFISQRAARREPAITRLITSLSYKVGKRMISLAEGMPNEDVFPFKRIALEMKEGAGMVFEGKELAAALQYVPSQGLPALLSELRRFQEDLHRPPPLPRDILVINGGQHGIYQCVELLVEPGDPVITNEYAYTGIHSTLKPYKPEILGIPEDDDGLIPETLDAVLADRLSRGMKMPKMMYVTPTGSNPTGTVIPEERRRKIYELACRYDFLIVEDEPYMFLNYVGRNPPSFLSMDTCGRVIRLDSLSKVVSSGLRAAWLTAPTTLLHRLELHMQAELLHSCTLSQAILLQLLSDRDRLANHLKSTSEFYRLRRDALYHEMQILTDLVHCPLPSAGLFFWVKVNGVEDVYNMVFHTAFKRGLMLIPGQAFVYDSTAPCPYLRLTFSKIKYEDMKTAILHLSDIIRDEQRINEKQPQRVATES</sequence>
<name>A0ACC1CKI8_9NEOP</name>
<evidence type="ECO:0000313" key="1">
    <source>
        <dbReference type="EMBL" id="KAJ0171939.1"/>
    </source>
</evidence>
<keyword evidence="2" id="KW-1185">Reference proteome</keyword>
<dbReference type="Proteomes" id="UP000824533">
    <property type="component" value="Linkage Group LG23"/>
</dbReference>
<gene>
    <name evidence="1" type="ORF">K1T71_012702</name>
</gene>
<reference evidence="1 2" key="1">
    <citation type="journal article" date="2021" name="Front. Genet.">
        <title>Chromosome-Level Genome Assembly Reveals Significant Gene Expansion in the Toll and IMD Signaling Pathways of Dendrolimus kikuchii.</title>
        <authorList>
            <person name="Zhou J."/>
            <person name="Wu P."/>
            <person name="Xiong Z."/>
            <person name="Liu N."/>
            <person name="Zhao N."/>
            <person name="Ji M."/>
            <person name="Qiu Y."/>
            <person name="Yang B."/>
        </authorList>
    </citation>
    <scope>NUCLEOTIDE SEQUENCE [LARGE SCALE GENOMIC DNA]</scope>
    <source>
        <strain evidence="1">Ann1</strain>
    </source>
</reference>
<protein>
    <submittedName>
        <fullName evidence="1">Uncharacterized protein</fullName>
    </submittedName>
</protein>
<proteinExistence type="predicted"/>
<dbReference type="EMBL" id="CM034409">
    <property type="protein sequence ID" value="KAJ0171939.1"/>
    <property type="molecule type" value="Genomic_DNA"/>
</dbReference>
<accession>A0ACC1CKI8</accession>
<organism evidence="1 2">
    <name type="scientific">Dendrolimus kikuchii</name>
    <dbReference type="NCBI Taxonomy" id="765133"/>
    <lineage>
        <taxon>Eukaryota</taxon>
        <taxon>Metazoa</taxon>
        <taxon>Ecdysozoa</taxon>
        <taxon>Arthropoda</taxon>
        <taxon>Hexapoda</taxon>
        <taxon>Insecta</taxon>
        <taxon>Pterygota</taxon>
        <taxon>Neoptera</taxon>
        <taxon>Endopterygota</taxon>
        <taxon>Lepidoptera</taxon>
        <taxon>Glossata</taxon>
        <taxon>Ditrysia</taxon>
        <taxon>Bombycoidea</taxon>
        <taxon>Lasiocampidae</taxon>
        <taxon>Dendrolimus</taxon>
    </lineage>
</organism>
<comment type="caution">
    <text evidence="1">The sequence shown here is derived from an EMBL/GenBank/DDBJ whole genome shotgun (WGS) entry which is preliminary data.</text>
</comment>